<dbReference type="NCBIfam" id="TIGR04183">
    <property type="entry name" value="Por_Secre_tail"/>
    <property type="match status" value="1"/>
</dbReference>
<sequence>MKKLNSIVCIIIGITAYAQPSITRAGVDRVNITTTFKAGDVPLTATPGPSGANITWDFSAYTGPNVITTQTNECPGQANCFRFAGANRITKPTLSDVYDFTSITDTEAITLGSYAGSGFGDATTTYTDPLIDFKFPITYLQQFSDTYQFTNVSAAGGITNESGQVDYTVDGYGTVITPTGTYSNVLRIKSMKASTIIVPGSPLPFNYTNEYYTWISQTSGIVFTFGINTFAFNGVPNVNKSISYLDTVVLSTVNPVHQKTEILVYPNPGSDFIHLESKEDIKQVSVNSLDGRTVLISNSSKNIDISGLPKGIYILQAELKNKGSVTTKIIKK</sequence>
<gene>
    <name evidence="3" type="ORF">J2787_000905</name>
</gene>
<reference evidence="3" key="1">
    <citation type="submission" date="2023-07" db="EMBL/GenBank/DDBJ databases">
        <title>Sorghum-associated microbial communities from plants grown in Nebraska, USA.</title>
        <authorList>
            <person name="Schachtman D."/>
        </authorList>
    </citation>
    <scope>NUCLEOTIDE SEQUENCE</scope>
    <source>
        <strain evidence="3">DS2360</strain>
    </source>
</reference>
<name>A0AAE3Y5X0_9FLAO</name>
<dbReference type="Pfam" id="PF18962">
    <property type="entry name" value="Por_Secre_tail"/>
    <property type="match status" value="1"/>
</dbReference>
<evidence type="ECO:0000256" key="1">
    <source>
        <dbReference type="ARBA" id="ARBA00022729"/>
    </source>
</evidence>
<accession>A0AAE3Y5X0</accession>
<evidence type="ECO:0000313" key="4">
    <source>
        <dbReference type="Proteomes" id="UP001184861"/>
    </source>
</evidence>
<protein>
    <recommendedName>
        <fullName evidence="2">Secretion system C-terminal sorting domain-containing protein</fullName>
    </recommendedName>
</protein>
<organism evidence="3 4">
    <name type="scientific">Chryseobacterium rhizosphaerae</name>
    <dbReference type="NCBI Taxonomy" id="395937"/>
    <lineage>
        <taxon>Bacteria</taxon>
        <taxon>Pseudomonadati</taxon>
        <taxon>Bacteroidota</taxon>
        <taxon>Flavobacteriia</taxon>
        <taxon>Flavobacteriales</taxon>
        <taxon>Weeksellaceae</taxon>
        <taxon>Chryseobacterium group</taxon>
        <taxon>Chryseobacterium</taxon>
    </lineage>
</organism>
<dbReference type="Proteomes" id="UP001184861">
    <property type="component" value="Unassembled WGS sequence"/>
</dbReference>
<dbReference type="AlphaFoldDB" id="A0AAE3Y5X0"/>
<dbReference type="InterPro" id="IPR026444">
    <property type="entry name" value="Secre_tail"/>
</dbReference>
<evidence type="ECO:0000259" key="2">
    <source>
        <dbReference type="Pfam" id="PF18962"/>
    </source>
</evidence>
<proteinExistence type="predicted"/>
<feature type="domain" description="Secretion system C-terminal sorting" evidence="2">
    <location>
        <begin position="264"/>
        <end position="330"/>
    </location>
</feature>
<keyword evidence="1" id="KW-0732">Signal</keyword>
<dbReference type="RefSeq" id="WP_309944959.1">
    <property type="nucleotide sequence ID" value="NZ_JAVDQY010000001.1"/>
</dbReference>
<comment type="caution">
    <text evidence="3">The sequence shown here is derived from an EMBL/GenBank/DDBJ whole genome shotgun (WGS) entry which is preliminary data.</text>
</comment>
<evidence type="ECO:0000313" key="3">
    <source>
        <dbReference type="EMBL" id="MDR6525535.1"/>
    </source>
</evidence>
<dbReference type="EMBL" id="JAVDQY010000001">
    <property type="protein sequence ID" value="MDR6525535.1"/>
    <property type="molecule type" value="Genomic_DNA"/>
</dbReference>